<dbReference type="PANTHER" id="PTHR44329">
    <property type="entry name" value="SERINE/THREONINE-PROTEIN KINASE TNNI3K-RELATED"/>
    <property type="match status" value="1"/>
</dbReference>
<dbReference type="Proteomes" id="UP000717328">
    <property type="component" value="Unassembled WGS sequence"/>
</dbReference>
<dbReference type="GO" id="GO:0007166">
    <property type="term" value="P:cell surface receptor signaling pathway"/>
    <property type="evidence" value="ECO:0007669"/>
    <property type="project" value="InterPro"/>
</dbReference>
<sequence length="952" mass="107018">MFMKRVARAVNPTVDLAGDAAHEVLAAGAELLTFAPVPGLDIAAKVLLGIWDALQRIDMNYLACQRLTERCANILIAIHEEISRAGDTVADVMSEPLATLECAFQRILKMLTDQNKSSWIRRYLRRDEMLVEIAECNMLLQDCLGHFDVCMNPPMLYIFLNIVPQRSIQLRILKYVTGAPGTPVQPPVTLPDLDEVEIDIRTLPPSKDDICATIAQIQERQNERDRSRDMADFERVYSAPEHESNIFAELGVEPVDIPDAIKTLLRALEDLRSFQALDKLSTTIPFPRRSSTWPVDRRQFIELNLLDREIIEKGLREIKSSYKGPLPTLPSWTITRFEVDLGELIGRGFFSSVYKGEWSGRAVAIKVLEMHTSKSAFVNEVEVWKAFSHPHVLELYGASSAEGMLPWFTISPLMQHGSVTDYLKRIDWEAQRLKEAGNAVAAGTMLRDKVKFIRMMLDIAEGMKYVHEHGIYHGDLKAANVLVGEDLRCIVADFGQSKWKADVKQGNMLPNHALRWQAPELMSGHSLLTKKCDIYAFAMCCVEILTMGSIPWPTMTDHAVRIHVLDEQGRPPYPGHLADSLGLEEMLASAWHQSPSERPSFSKLVMSFADLKLKSLDSMSPRIAYPDIVVSPTEPSPHFQFSSPKSIISSDSPVSPALEYATPYHTIISNLSPDSTSPALEVGNESVDRSLRGSLLLFDDEANPPSSMNDVSTIKDLANIEDHFEFTYRNCLSHDFPRSLNVPLWTPCEASPGDVGYLTRGGQFIKLFNPTKPTVGPLRHVPAIAPVTIAHRQERTDKNPVWKRVKAFSRRLSQNGVPSPNLAVKRRYTFSLSGQRTAFLCAEKTTHHYIEDSRAWKHWFRANWDPILREFGPEHAIQKEDLILVIETLTAENYALFVNHGHLEQEAHFDTYAYPEGGPWGIFALPPEEVTDGVPTRLLHSKPDADEPTLLA</sequence>
<dbReference type="Gene3D" id="1.20.930.20">
    <property type="entry name" value="Adaptor protein Cbl, N-terminal domain"/>
    <property type="match status" value="1"/>
</dbReference>
<evidence type="ECO:0000256" key="3">
    <source>
        <dbReference type="ARBA" id="ARBA00022840"/>
    </source>
</evidence>
<keyword evidence="3 4" id="KW-0067">ATP-binding</keyword>
<dbReference type="InterPro" id="IPR011009">
    <property type="entry name" value="Kinase-like_dom_sf"/>
</dbReference>
<keyword evidence="2 4" id="KW-0547">Nucleotide-binding</keyword>
<dbReference type="AlphaFoldDB" id="A0A9P7GHU2"/>
<dbReference type="Pfam" id="PF07714">
    <property type="entry name" value="PK_Tyr_Ser-Thr"/>
    <property type="match status" value="1"/>
</dbReference>
<dbReference type="InterPro" id="IPR017441">
    <property type="entry name" value="Protein_kinase_ATP_BS"/>
</dbReference>
<keyword evidence="1" id="KW-0723">Serine/threonine-protein kinase</keyword>
<dbReference type="InterPro" id="IPR051681">
    <property type="entry name" value="Ser/Thr_Kinases-Pseudokinases"/>
</dbReference>
<dbReference type="InterPro" id="IPR001245">
    <property type="entry name" value="Ser-Thr/Tyr_kinase_cat_dom"/>
</dbReference>
<protein>
    <recommendedName>
        <fullName evidence="5">Protein kinase domain-containing protein</fullName>
    </recommendedName>
</protein>
<comment type="caution">
    <text evidence="6">The sequence shown here is derived from an EMBL/GenBank/DDBJ whole genome shotgun (WGS) entry which is preliminary data.</text>
</comment>
<evidence type="ECO:0000256" key="1">
    <source>
        <dbReference type="ARBA" id="ARBA00022527"/>
    </source>
</evidence>
<evidence type="ECO:0000313" key="7">
    <source>
        <dbReference type="Proteomes" id="UP000717328"/>
    </source>
</evidence>
<evidence type="ECO:0000256" key="2">
    <source>
        <dbReference type="ARBA" id="ARBA00022741"/>
    </source>
</evidence>
<keyword evidence="7" id="KW-1185">Reference proteome</keyword>
<reference evidence="6" key="2">
    <citation type="submission" date="2021-10" db="EMBL/GenBank/DDBJ databases">
        <title>Phylogenomics reveals ancestral predisposition of the termite-cultivated fungus Termitomyces towards a domesticated lifestyle.</title>
        <authorList>
            <person name="Auxier B."/>
            <person name="Grum-Grzhimaylo A."/>
            <person name="Cardenas M.E."/>
            <person name="Lodge J.D."/>
            <person name="Laessoe T."/>
            <person name="Pedersen O."/>
            <person name="Smith M.E."/>
            <person name="Kuyper T.W."/>
            <person name="Franco-Molano E.A."/>
            <person name="Baroni T.J."/>
            <person name="Aanen D.K."/>
        </authorList>
    </citation>
    <scope>NUCLEOTIDE SEQUENCE</scope>
    <source>
        <strain evidence="6">D49</strain>
    </source>
</reference>
<evidence type="ECO:0000256" key="4">
    <source>
        <dbReference type="PROSITE-ProRule" id="PRU10141"/>
    </source>
</evidence>
<organism evidence="6 7">
    <name type="scientific">Sphagnurus paluster</name>
    <dbReference type="NCBI Taxonomy" id="117069"/>
    <lineage>
        <taxon>Eukaryota</taxon>
        <taxon>Fungi</taxon>
        <taxon>Dikarya</taxon>
        <taxon>Basidiomycota</taxon>
        <taxon>Agaricomycotina</taxon>
        <taxon>Agaricomycetes</taxon>
        <taxon>Agaricomycetidae</taxon>
        <taxon>Agaricales</taxon>
        <taxon>Tricholomatineae</taxon>
        <taxon>Lyophyllaceae</taxon>
        <taxon>Sphagnurus</taxon>
    </lineage>
</organism>
<dbReference type="OrthoDB" id="1668230at2759"/>
<evidence type="ECO:0000313" key="6">
    <source>
        <dbReference type="EMBL" id="KAG5650844.1"/>
    </source>
</evidence>
<accession>A0A9P7GHU2</accession>
<dbReference type="PROSITE" id="PS50011">
    <property type="entry name" value="PROTEIN_KINASE_DOM"/>
    <property type="match status" value="1"/>
</dbReference>
<evidence type="ECO:0000259" key="5">
    <source>
        <dbReference type="PROSITE" id="PS50011"/>
    </source>
</evidence>
<dbReference type="CDD" id="cd21037">
    <property type="entry name" value="MLKL_NTD"/>
    <property type="match status" value="1"/>
</dbReference>
<dbReference type="PROSITE" id="PS00108">
    <property type="entry name" value="PROTEIN_KINASE_ST"/>
    <property type="match status" value="1"/>
</dbReference>
<dbReference type="EMBL" id="JABCKI010000350">
    <property type="protein sequence ID" value="KAG5650844.1"/>
    <property type="molecule type" value="Genomic_DNA"/>
</dbReference>
<feature type="binding site" evidence="4">
    <location>
        <position position="366"/>
    </location>
    <ligand>
        <name>ATP</name>
        <dbReference type="ChEBI" id="CHEBI:30616"/>
    </ligand>
</feature>
<dbReference type="GO" id="GO:0005524">
    <property type="term" value="F:ATP binding"/>
    <property type="evidence" value="ECO:0007669"/>
    <property type="project" value="UniProtKB-UniRule"/>
</dbReference>
<reference evidence="6" key="1">
    <citation type="submission" date="2021-02" db="EMBL/GenBank/DDBJ databases">
        <authorList>
            <person name="Nieuwenhuis M."/>
            <person name="Van De Peppel L.J.J."/>
        </authorList>
    </citation>
    <scope>NUCLEOTIDE SEQUENCE</scope>
    <source>
        <strain evidence="6">D49</strain>
    </source>
</reference>
<keyword evidence="1" id="KW-0418">Kinase</keyword>
<dbReference type="SMART" id="SM00220">
    <property type="entry name" value="S_TKc"/>
    <property type="match status" value="1"/>
</dbReference>
<dbReference type="GO" id="GO:0004674">
    <property type="term" value="F:protein serine/threonine kinase activity"/>
    <property type="evidence" value="ECO:0007669"/>
    <property type="project" value="UniProtKB-KW"/>
</dbReference>
<proteinExistence type="predicted"/>
<feature type="domain" description="Protein kinase" evidence="5">
    <location>
        <begin position="339"/>
        <end position="609"/>
    </location>
</feature>
<dbReference type="Gene3D" id="1.10.510.10">
    <property type="entry name" value="Transferase(Phosphotransferase) domain 1"/>
    <property type="match status" value="1"/>
</dbReference>
<dbReference type="PROSITE" id="PS00107">
    <property type="entry name" value="PROTEIN_KINASE_ATP"/>
    <property type="match status" value="1"/>
</dbReference>
<dbReference type="PRINTS" id="PR00109">
    <property type="entry name" value="TYRKINASE"/>
</dbReference>
<keyword evidence="1" id="KW-0808">Transferase</keyword>
<dbReference type="InterPro" id="IPR036537">
    <property type="entry name" value="Adaptor_Cbl_N_dom_sf"/>
</dbReference>
<name>A0A9P7GHU2_9AGAR</name>
<dbReference type="SUPFAM" id="SSF56112">
    <property type="entry name" value="Protein kinase-like (PK-like)"/>
    <property type="match status" value="1"/>
</dbReference>
<gene>
    <name evidence="6" type="ORF">H0H81_010855</name>
</gene>
<dbReference type="InterPro" id="IPR000719">
    <property type="entry name" value="Prot_kinase_dom"/>
</dbReference>
<dbReference type="InterPro" id="IPR008271">
    <property type="entry name" value="Ser/Thr_kinase_AS"/>
</dbReference>
<dbReference type="InterPro" id="IPR059179">
    <property type="entry name" value="MLKL-like_MCAfunc"/>
</dbReference>